<evidence type="ECO:0000313" key="2">
    <source>
        <dbReference type="Proteomes" id="UP001164539"/>
    </source>
</evidence>
<proteinExistence type="predicted"/>
<comment type="caution">
    <text evidence="1">The sequence shown here is derived from an EMBL/GenBank/DDBJ whole genome shotgun (WGS) entry which is preliminary data.</text>
</comment>
<name>A0ACC1Y5R9_MELAZ</name>
<protein>
    <submittedName>
        <fullName evidence="1">Uncharacterized protein</fullName>
    </submittedName>
</protein>
<reference evidence="1 2" key="1">
    <citation type="journal article" date="2023" name="Science">
        <title>Complex scaffold remodeling in plant triterpene biosynthesis.</title>
        <authorList>
            <person name="De La Pena R."/>
            <person name="Hodgson H."/>
            <person name="Liu J.C."/>
            <person name="Stephenson M.J."/>
            <person name="Martin A.C."/>
            <person name="Owen C."/>
            <person name="Harkess A."/>
            <person name="Leebens-Mack J."/>
            <person name="Jimenez L.E."/>
            <person name="Osbourn A."/>
            <person name="Sattely E.S."/>
        </authorList>
    </citation>
    <scope>NUCLEOTIDE SEQUENCE [LARGE SCALE GENOMIC DNA]</scope>
    <source>
        <strain evidence="2">cv. JPN11</strain>
        <tissue evidence="1">Leaf</tissue>
    </source>
</reference>
<gene>
    <name evidence="1" type="ORF">OWV82_010222</name>
</gene>
<dbReference type="Proteomes" id="UP001164539">
    <property type="component" value="Chromosome 5"/>
</dbReference>
<accession>A0ACC1Y5R9</accession>
<dbReference type="EMBL" id="CM051398">
    <property type="protein sequence ID" value="KAJ4718557.1"/>
    <property type="molecule type" value="Genomic_DNA"/>
</dbReference>
<evidence type="ECO:0000313" key="1">
    <source>
        <dbReference type="EMBL" id="KAJ4718557.1"/>
    </source>
</evidence>
<keyword evidence="2" id="KW-1185">Reference proteome</keyword>
<organism evidence="1 2">
    <name type="scientific">Melia azedarach</name>
    <name type="common">Chinaberry tree</name>
    <dbReference type="NCBI Taxonomy" id="155640"/>
    <lineage>
        <taxon>Eukaryota</taxon>
        <taxon>Viridiplantae</taxon>
        <taxon>Streptophyta</taxon>
        <taxon>Embryophyta</taxon>
        <taxon>Tracheophyta</taxon>
        <taxon>Spermatophyta</taxon>
        <taxon>Magnoliopsida</taxon>
        <taxon>eudicotyledons</taxon>
        <taxon>Gunneridae</taxon>
        <taxon>Pentapetalae</taxon>
        <taxon>rosids</taxon>
        <taxon>malvids</taxon>
        <taxon>Sapindales</taxon>
        <taxon>Meliaceae</taxon>
        <taxon>Melia</taxon>
    </lineage>
</organism>
<sequence length="573" mass="65773">MQQNCFLSKALSRKKQISLLSDLQTAMPSNSNPNFDEHRWVINIRRTLDEELEEDADFPVCIFNVPKTLISTDPDSYTPQQIAIGPYHHWRPELYEMERYKLAAAKRTQKQLHCIKFHNLVEQLTKLEPRIRACYHKFLDFSDETLAWMMAIDAAFLLEFLQIYAIKEGKALSRVSSRSMSHLVDYAGRNSGHNAILRDIVMLENQIPLFVLRKMLEFQFPSLESADDMLLSTLMGLCKELSPFKMMENLPNIEASDCCHLLDFLYQMIVPKLEGPTEMIETEEQSEEENGRRRLLEDSNNIKQLLCEICYKGPVHFLQKVLLSKPIRIIIKLPCAILTNLPGFAVLKQLFDHSCLSEDQAETKQENESSSKIDKPPLVEEIAIPSVTELSKAGLRFSPSRGNISAIDFDVKTVTFYLPTVSLDVNTEVILRNLVAYEASNASGPLVFTRYTELMNGIIDTDDDVKLLRERGVVLNRLKSDEDAAKLWNGMSKSIRLTKVPFLDKVIEDINNYYDSRWSVKAGKFMKHYVFGSWQFLTLLGAVLLLFLMALQAFCSFFSCFRTFPVRRSQLTI</sequence>